<dbReference type="InterPro" id="IPR012677">
    <property type="entry name" value="Nucleotide-bd_a/b_plait_sf"/>
</dbReference>
<reference evidence="7" key="1">
    <citation type="journal article" date="2015" name="ISME J.">
        <title>Aquifer environment selects for microbial species cohorts in sediment and groundwater.</title>
        <authorList>
            <person name="Hug L.A."/>
            <person name="Thomas B.C."/>
            <person name="Brown C.T."/>
            <person name="Frischkorn K.R."/>
            <person name="Williams K.H."/>
            <person name="Tringe S.G."/>
            <person name="Banfield J.F."/>
        </authorList>
    </citation>
    <scope>NUCLEOTIDE SEQUENCE</scope>
</reference>
<comment type="subunit">
    <text evidence="6">Part of the 50S ribosomal subunit. Contacts protein L29, and trigger factor when it is bound to the ribosome.</text>
</comment>
<evidence type="ECO:0000256" key="2">
    <source>
        <dbReference type="ARBA" id="ARBA00022730"/>
    </source>
</evidence>
<dbReference type="GO" id="GO:1990904">
    <property type="term" value="C:ribonucleoprotein complex"/>
    <property type="evidence" value="ECO:0007669"/>
    <property type="project" value="UniProtKB-KW"/>
</dbReference>
<sequence length="96" mass="10829">MKMHDVIYGPLVTEKAAASKDDHRTLSFKVAPSANKTEIKRAVQKLFGVKVSAVRTASVGGKLKRYGRFEGRRPDWKKAFVTLREGEKMIEFFEGV</sequence>
<evidence type="ECO:0000256" key="5">
    <source>
        <dbReference type="ARBA" id="ARBA00023274"/>
    </source>
</evidence>
<evidence type="ECO:0000256" key="3">
    <source>
        <dbReference type="ARBA" id="ARBA00022884"/>
    </source>
</evidence>
<dbReference type="GO" id="GO:0005840">
    <property type="term" value="C:ribosome"/>
    <property type="evidence" value="ECO:0007669"/>
    <property type="project" value="UniProtKB-KW"/>
</dbReference>
<dbReference type="NCBIfam" id="NF004359">
    <property type="entry name" value="PRK05738.1-3"/>
    <property type="match status" value="1"/>
</dbReference>
<dbReference type="GO" id="GO:0006412">
    <property type="term" value="P:translation"/>
    <property type="evidence" value="ECO:0007669"/>
    <property type="project" value="UniProtKB-UniRule"/>
</dbReference>
<comment type="function">
    <text evidence="6">One of the early assembly proteins it binds 23S rRNA. One of the proteins that surrounds the polypeptide exit tunnel on the outside of the ribosome. Forms the main docking site for trigger factor binding to the ribosome.</text>
</comment>
<evidence type="ECO:0000313" key="7">
    <source>
        <dbReference type="EMBL" id="AKQ02078.1"/>
    </source>
</evidence>
<dbReference type="Gene3D" id="3.30.70.330">
    <property type="match status" value="1"/>
</dbReference>
<dbReference type="SUPFAM" id="SSF54189">
    <property type="entry name" value="Ribosomal proteins S24e, L23 and L15e"/>
    <property type="match status" value="1"/>
</dbReference>
<dbReference type="FunFam" id="3.30.70.330:FF:000001">
    <property type="entry name" value="50S ribosomal protein L23"/>
    <property type="match status" value="1"/>
</dbReference>
<dbReference type="NCBIfam" id="NF004366">
    <property type="entry name" value="PRK05738.3-2"/>
    <property type="match status" value="1"/>
</dbReference>
<proteinExistence type="inferred from homology"/>
<accession>A0A0H4T348</accession>
<keyword evidence="3 6" id="KW-0694">RNA-binding</keyword>
<dbReference type="HAMAP" id="MF_01369_B">
    <property type="entry name" value="Ribosomal_uL23_B"/>
    <property type="match status" value="1"/>
</dbReference>
<name>A0A0H4T348_9BACT</name>
<dbReference type="GO" id="GO:0019843">
    <property type="term" value="F:rRNA binding"/>
    <property type="evidence" value="ECO:0007669"/>
    <property type="project" value="UniProtKB-UniRule"/>
</dbReference>
<protein>
    <recommendedName>
        <fullName evidence="6">Large ribosomal subunit protein uL23</fullName>
    </recommendedName>
</protein>
<dbReference type="EMBL" id="KT006991">
    <property type="protein sequence ID" value="AKQ02078.1"/>
    <property type="molecule type" value="Genomic_DNA"/>
</dbReference>
<dbReference type="Pfam" id="PF00276">
    <property type="entry name" value="Ribosomal_L23"/>
    <property type="match status" value="1"/>
</dbReference>
<evidence type="ECO:0000256" key="4">
    <source>
        <dbReference type="ARBA" id="ARBA00022980"/>
    </source>
</evidence>
<dbReference type="AlphaFoldDB" id="A0A0H4T348"/>
<keyword evidence="2 6" id="KW-0699">rRNA-binding</keyword>
<gene>
    <name evidence="6 7" type="primary">rplW</name>
</gene>
<evidence type="ECO:0000256" key="1">
    <source>
        <dbReference type="ARBA" id="ARBA00006700"/>
    </source>
</evidence>
<evidence type="ECO:0000256" key="6">
    <source>
        <dbReference type="HAMAP-Rule" id="MF_01369"/>
    </source>
</evidence>
<dbReference type="GO" id="GO:0003735">
    <property type="term" value="F:structural constituent of ribosome"/>
    <property type="evidence" value="ECO:0007669"/>
    <property type="project" value="InterPro"/>
</dbReference>
<organism evidence="7">
    <name type="scientific">uncultured Acidobacteria bacterium Rifle_16ft_4_minimus_33681</name>
    <dbReference type="NCBI Taxonomy" id="1665086"/>
    <lineage>
        <taxon>Bacteria</taxon>
        <taxon>Pseudomonadati</taxon>
        <taxon>Acidobacteriota</taxon>
        <taxon>environmental samples</taxon>
    </lineage>
</organism>
<dbReference type="InterPro" id="IPR013025">
    <property type="entry name" value="Ribosomal_uL23-like"/>
</dbReference>
<keyword evidence="5 6" id="KW-0687">Ribonucleoprotein</keyword>
<dbReference type="NCBIfam" id="NF004363">
    <property type="entry name" value="PRK05738.2-4"/>
    <property type="match status" value="1"/>
</dbReference>
<dbReference type="InterPro" id="IPR012678">
    <property type="entry name" value="Ribosomal_uL23/eL15/eS24_sf"/>
</dbReference>
<keyword evidence="4 6" id="KW-0689">Ribosomal protein</keyword>
<dbReference type="PANTHER" id="PTHR11620">
    <property type="entry name" value="60S RIBOSOMAL PROTEIN L23A"/>
    <property type="match status" value="1"/>
</dbReference>
<comment type="similarity">
    <text evidence="1 6">Belongs to the universal ribosomal protein uL23 family.</text>
</comment>